<keyword evidence="10" id="KW-0862">Zinc</keyword>
<feature type="region of interest" description="Disordered" evidence="14">
    <location>
        <begin position="857"/>
        <end position="884"/>
    </location>
</feature>
<feature type="compositionally biased region" description="Basic and acidic residues" evidence="14">
    <location>
        <begin position="148"/>
        <end position="159"/>
    </location>
</feature>
<evidence type="ECO:0000256" key="4">
    <source>
        <dbReference type="ARBA" id="ARBA00012179"/>
    </source>
</evidence>
<evidence type="ECO:0000256" key="8">
    <source>
        <dbReference type="ARBA" id="ARBA00022737"/>
    </source>
</evidence>
<gene>
    <name evidence="18" type="primary">LOC105040834</name>
</gene>
<evidence type="ECO:0000256" key="1">
    <source>
        <dbReference type="ARBA" id="ARBA00000928"/>
    </source>
</evidence>
<keyword evidence="7" id="KW-0479">Metal-binding</keyword>
<dbReference type="InParanoid" id="A0A6I9QVK1"/>
<reference evidence="18" key="1">
    <citation type="submission" date="2025-08" db="UniProtKB">
        <authorList>
            <consortium name="RefSeq"/>
        </authorList>
    </citation>
    <scope>IDENTIFICATION</scope>
</reference>
<dbReference type="Pfam" id="PF17177">
    <property type="entry name" value="PPR_long"/>
    <property type="match status" value="2"/>
</dbReference>
<dbReference type="OrthoDB" id="46913at2759"/>
<dbReference type="EC" id="3.1.26.5" evidence="4"/>
<evidence type="ECO:0000259" key="16">
    <source>
        <dbReference type="Pfam" id="PF17177"/>
    </source>
</evidence>
<evidence type="ECO:0000256" key="7">
    <source>
        <dbReference type="ARBA" id="ARBA00022723"/>
    </source>
</evidence>
<dbReference type="AlphaFoldDB" id="A0A6I9QVK1"/>
<feature type="repeat" description="PPR" evidence="13">
    <location>
        <begin position="466"/>
        <end position="500"/>
    </location>
</feature>
<evidence type="ECO:0000256" key="11">
    <source>
        <dbReference type="ARBA" id="ARBA00022842"/>
    </source>
</evidence>
<dbReference type="InterPro" id="IPR011990">
    <property type="entry name" value="TPR-like_helical_dom_sf"/>
</dbReference>
<dbReference type="InterPro" id="IPR002885">
    <property type="entry name" value="PPR_rpt"/>
</dbReference>
<feature type="compositionally biased region" description="Basic and acidic residues" evidence="14">
    <location>
        <begin position="181"/>
        <end position="200"/>
    </location>
</feature>
<sequence length="906" mass="100717">MAGAGPDESEAAIHGANCVMTGVLGWKVFWFSGDVPLFCARPSERVRGHQRKFGLGASHPVHRSLDISSVLVFSSPPWNAHHSRMASFASRSLHRDLFLSRSFPSPSGSKAHSFPRSYPLSAPTPALLREFPTVSVARSHASNVAEKVPQREETCEKNARNHARHKDAGSPLPSLSSLDGMVERNDRKAENRPAVKEKMVELGATKQRNRSKGRGSRSGASSFGSRVEVGVRKLRKIENLGKSHKKMEQKKGIKKAEVDTAAVELRLGLDMCSKTGDVLGAISLYDSAVRDGVKMEQYHYNVLLYLCSSAAIGVVLPAKSGTGGSSITSFKEDASDLDENRDLVDARNPKWQLSGDIRGEGQLKDVLHHYRTELKGKFDVGKSIDGFLDGTNESSKKDGAPIQFSDDVRDYARMRGLEIYEKMCLEKIPMSEAALTSVARMAMSMGNGDMAFEIVKQMKALGITPRLRSYGPALLAFCNAGDIEKAFEVERHMLESAIHPEEPELEVLLRASVAARRGDKVYYLLHKLRTNVRQVSPSTAELIEAWFKSSTASRVGKRKWDVKMAAQAIENGGGGWHGLGWLGKGKWTVAHANVDADGVCLGCDEKLVTIDLDPVETATFAESVASIASKRERNASFQKFQKWLDYYGPFEAVVDAANVGLFSQRRFSINKVNVVVNAIRQKLPSKKWPLIIVHNKRLSGGKMDGPINGKLVEKWRNADAIYATPTGSNDDWYWLYAAIKCKCLIVTNDEMRDHIFQVLGNDFFSKWKERHQVRFSYHGGNFEFHMPPPCSVVIQESEKGHWHIPMSVEHDQSERERTWLCVTRAHLHMMTEELSNSPEEQQPEKMAISATLYIGASNQSRSSESSKEKFIRSPQRDIADRENPNTIISSIEAAEKLCGCVIDFQI</sequence>
<keyword evidence="12" id="KW-0464">Manganese</keyword>
<dbReference type="InterPro" id="IPR033443">
    <property type="entry name" value="PROP1-like_PPR_dom"/>
</dbReference>
<dbReference type="GO" id="GO:0004526">
    <property type="term" value="F:ribonuclease P activity"/>
    <property type="evidence" value="ECO:0007669"/>
    <property type="project" value="UniProtKB-EC"/>
</dbReference>
<feature type="region of interest" description="Disordered" evidence="14">
    <location>
        <begin position="139"/>
        <end position="226"/>
    </location>
</feature>
<feature type="domain" description="PRORP" evidence="15">
    <location>
        <begin position="594"/>
        <end position="821"/>
    </location>
</feature>
<evidence type="ECO:0000256" key="9">
    <source>
        <dbReference type="ARBA" id="ARBA00022801"/>
    </source>
</evidence>
<keyword evidence="5" id="KW-0819">tRNA processing</keyword>
<keyword evidence="11" id="KW-0460">Magnesium</keyword>
<dbReference type="Pfam" id="PF16953">
    <property type="entry name" value="PRORP"/>
    <property type="match status" value="1"/>
</dbReference>
<accession>A0A6I9QVK1</accession>
<dbReference type="Gene3D" id="3.40.50.11980">
    <property type="match status" value="1"/>
</dbReference>
<evidence type="ECO:0000259" key="15">
    <source>
        <dbReference type="Pfam" id="PF16953"/>
    </source>
</evidence>
<dbReference type="GO" id="GO:0046872">
    <property type="term" value="F:metal ion binding"/>
    <property type="evidence" value="ECO:0007669"/>
    <property type="project" value="UniProtKB-KW"/>
</dbReference>
<evidence type="ECO:0000256" key="5">
    <source>
        <dbReference type="ARBA" id="ARBA00022694"/>
    </source>
</evidence>
<evidence type="ECO:0000256" key="14">
    <source>
        <dbReference type="SAM" id="MobiDB-lite"/>
    </source>
</evidence>
<evidence type="ECO:0000256" key="3">
    <source>
        <dbReference type="ARBA" id="ARBA00007626"/>
    </source>
</evidence>
<comment type="cofactor">
    <cofactor evidence="2">
        <name>Mg(2+)</name>
        <dbReference type="ChEBI" id="CHEBI:18420"/>
    </cofactor>
</comment>
<evidence type="ECO:0000256" key="12">
    <source>
        <dbReference type="ARBA" id="ARBA00023211"/>
    </source>
</evidence>
<feature type="compositionally biased region" description="Basic and acidic residues" evidence="14">
    <location>
        <begin position="864"/>
        <end position="883"/>
    </location>
</feature>
<keyword evidence="9" id="KW-0378">Hydrolase</keyword>
<dbReference type="Gene3D" id="1.25.40.10">
    <property type="entry name" value="Tetratricopeptide repeat domain"/>
    <property type="match status" value="1"/>
</dbReference>
<protein>
    <recommendedName>
        <fullName evidence="4">ribonuclease P</fullName>
        <ecNumber evidence="4">3.1.26.5</ecNumber>
    </recommendedName>
</protein>
<dbReference type="PROSITE" id="PS51375">
    <property type="entry name" value="PPR"/>
    <property type="match status" value="1"/>
</dbReference>
<evidence type="ECO:0000313" key="17">
    <source>
        <dbReference type="Proteomes" id="UP000504607"/>
    </source>
</evidence>
<dbReference type="FunFam" id="1.25.40.10:FF:003531">
    <property type="entry name" value="Uncharacterized protein"/>
    <property type="match status" value="1"/>
</dbReference>
<dbReference type="PANTHER" id="PTHR13547">
    <property type="match status" value="1"/>
</dbReference>
<dbReference type="Proteomes" id="UP000504607">
    <property type="component" value="Chromosome 3"/>
</dbReference>
<dbReference type="RefSeq" id="XP_010915843.2">
    <property type="nucleotide sequence ID" value="XM_010917541.3"/>
</dbReference>
<comment type="catalytic activity">
    <reaction evidence="1">
        <text>Endonucleolytic cleavage of RNA, removing 5'-extranucleotides from tRNA precursor.</text>
        <dbReference type="EC" id="3.1.26.5"/>
    </reaction>
</comment>
<keyword evidence="17" id="KW-1185">Reference proteome</keyword>
<comment type="similarity">
    <text evidence="3">Belongs to the PPR family. P subfamily.</text>
</comment>
<dbReference type="GO" id="GO:0001682">
    <property type="term" value="P:tRNA 5'-leader removal"/>
    <property type="evidence" value="ECO:0007669"/>
    <property type="project" value="TreeGrafter"/>
</dbReference>
<dbReference type="FunFam" id="3.40.50.11980:FF:000002">
    <property type="entry name" value="Proteinaceous RNase P 2"/>
    <property type="match status" value="1"/>
</dbReference>
<dbReference type="GeneID" id="105040834"/>
<name>A0A6I9QVK1_ELAGV</name>
<dbReference type="FunCoup" id="A0A6I9QVK1">
    <property type="interactions" value="1"/>
</dbReference>
<dbReference type="PANTHER" id="PTHR13547:SF7">
    <property type="entry name" value="RIBONUCLEASE P"/>
    <property type="match status" value="1"/>
</dbReference>
<evidence type="ECO:0000256" key="6">
    <source>
        <dbReference type="ARBA" id="ARBA00022722"/>
    </source>
</evidence>
<evidence type="ECO:0000256" key="13">
    <source>
        <dbReference type="PROSITE-ProRule" id="PRU00708"/>
    </source>
</evidence>
<evidence type="ECO:0000256" key="2">
    <source>
        <dbReference type="ARBA" id="ARBA00001946"/>
    </source>
</evidence>
<dbReference type="KEGG" id="egu:105040834"/>
<keyword evidence="6" id="KW-0540">Nuclease</keyword>
<keyword evidence="8" id="KW-0677">Repeat</keyword>
<proteinExistence type="inferred from homology"/>
<feature type="domain" description="PROP1-like PPR" evidence="16">
    <location>
        <begin position="411"/>
        <end position="553"/>
    </location>
</feature>
<organism evidence="17 18">
    <name type="scientific">Elaeis guineensis var. tenera</name>
    <name type="common">Oil palm</name>
    <dbReference type="NCBI Taxonomy" id="51953"/>
    <lineage>
        <taxon>Eukaryota</taxon>
        <taxon>Viridiplantae</taxon>
        <taxon>Streptophyta</taxon>
        <taxon>Embryophyta</taxon>
        <taxon>Tracheophyta</taxon>
        <taxon>Spermatophyta</taxon>
        <taxon>Magnoliopsida</taxon>
        <taxon>Liliopsida</taxon>
        <taxon>Arecaceae</taxon>
        <taxon>Arecoideae</taxon>
        <taxon>Cocoseae</taxon>
        <taxon>Elaeidinae</taxon>
        <taxon>Elaeis</taxon>
    </lineage>
</organism>
<dbReference type="InterPro" id="IPR031595">
    <property type="entry name" value="PRORP_C"/>
</dbReference>
<evidence type="ECO:0000313" key="18">
    <source>
        <dbReference type="RefSeq" id="XP_010915843.2"/>
    </source>
</evidence>
<feature type="compositionally biased region" description="Low complexity" evidence="14">
    <location>
        <begin position="217"/>
        <end position="226"/>
    </location>
</feature>
<feature type="domain" description="PROP1-like PPR" evidence="16">
    <location>
        <begin position="255"/>
        <end position="314"/>
    </location>
</feature>
<evidence type="ECO:0000256" key="10">
    <source>
        <dbReference type="ARBA" id="ARBA00022833"/>
    </source>
</evidence>